<dbReference type="InterPro" id="IPR011254">
    <property type="entry name" value="Prismane-like_sf"/>
</dbReference>
<dbReference type="InterPro" id="IPR045822">
    <property type="entry name" value="ACS_CODH_B_C"/>
</dbReference>
<dbReference type="EMBL" id="MELI01000069">
    <property type="protein sequence ID" value="OFW33344.1"/>
    <property type="molecule type" value="Genomic_DNA"/>
</dbReference>
<dbReference type="InterPro" id="IPR041350">
    <property type="entry name" value="CODH_A_N"/>
</dbReference>
<accession>A0A1F2UK00</accession>
<evidence type="ECO:0000256" key="6">
    <source>
        <dbReference type="ARBA" id="ARBA00023014"/>
    </source>
</evidence>
<dbReference type="AlphaFoldDB" id="A0A1F2UK00"/>
<dbReference type="GO" id="GO:0006084">
    <property type="term" value="P:acetyl-CoA metabolic process"/>
    <property type="evidence" value="ECO:0007669"/>
    <property type="project" value="InterPro"/>
</dbReference>
<reference evidence="9 10" key="1">
    <citation type="journal article" date="2016" name="Nat. Commun.">
        <title>Thousands of microbial genomes shed light on interconnected biogeochemical processes in an aquifer system.</title>
        <authorList>
            <person name="Anantharaman K."/>
            <person name="Brown C.T."/>
            <person name="Hug L.A."/>
            <person name="Sharon I."/>
            <person name="Castelle C.J."/>
            <person name="Probst A.J."/>
            <person name="Thomas B.C."/>
            <person name="Singh A."/>
            <person name="Wilkins M.J."/>
            <person name="Karaoz U."/>
            <person name="Brodie E.L."/>
            <person name="Williams K.H."/>
            <person name="Hubbard S.S."/>
            <person name="Banfield J.F."/>
        </authorList>
    </citation>
    <scope>NUCLEOTIDE SEQUENCE [LARGE SCALE GENOMIC DNA]</scope>
</reference>
<dbReference type="Gene3D" id="3.40.970.20">
    <property type="entry name" value="Carbon monoxide dehydrogenase alpha subunit. Chain D, domain 4"/>
    <property type="match status" value="1"/>
</dbReference>
<dbReference type="Pfam" id="PF19436">
    <property type="entry name" value="ACS_CODH_B_C"/>
    <property type="match status" value="1"/>
</dbReference>
<dbReference type="NCBIfam" id="NF040764">
    <property type="entry name" value="CODH_ACS_al_bet"/>
    <property type="match status" value="1"/>
</dbReference>
<dbReference type="SUPFAM" id="SSF56821">
    <property type="entry name" value="Prismane protein-like"/>
    <property type="match status" value="1"/>
</dbReference>
<organism evidence="9 10">
    <name type="scientific">Candidatus Aquicultor primus</name>
    <dbReference type="NCBI Taxonomy" id="1797195"/>
    <lineage>
        <taxon>Bacteria</taxon>
        <taxon>Bacillati</taxon>
        <taxon>Actinomycetota</taxon>
        <taxon>Candidatus Aquicultoria</taxon>
        <taxon>Candidatus Aquicultorales</taxon>
        <taxon>Candidatus Aquicultoraceae</taxon>
        <taxon>Candidatus Aquicultor</taxon>
    </lineage>
</organism>
<evidence type="ECO:0000256" key="5">
    <source>
        <dbReference type="ARBA" id="ARBA00023004"/>
    </source>
</evidence>
<evidence type="ECO:0000259" key="7">
    <source>
        <dbReference type="Pfam" id="PF18537"/>
    </source>
</evidence>
<dbReference type="Gene3D" id="1.10.8.190">
    <property type="entry name" value="Carbon monoxide dehydrogenase alpha subunit. Chain M, domain 1"/>
    <property type="match status" value="1"/>
</dbReference>
<dbReference type="GO" id="GO:0051536">
    <property type="term" value="F:iron-sulfur cluster binding"/>
    <property type="evidence" value="ECO:0007669"/>
    <property type="project" value="UniProtKB-KW"/>
</dbReference>
<comment type="caution">
    <text evidence="9">The sequence shown here is derived from an EMBL/GenBank/DDBJ whole genome shotgun (WGS) entry which is preliminary data.</text>
</comment>
<protein>
    <recommendedName>
        <fullName evidence="1">CO-methylating acetyl-CoA synthase</fullName>
        <ecNumber evidence="1">2.3.1.169</ecNumber>
    </recommendedName>
</protein>
<evidence type="ECO:0000259" key="8">
    <source>
        <dbReference type="Pfam" id="PF19436"/>
    </source>
</evidence>
<keyword evidence="6" id="KW-0411">Iron-sulfur</keyword>
<evidence type="ECO:0000256" key="4">
    <source>
        <dbReference type="ARBA" id="ARBA00022723"/>
    </source>
</evidence>
<dbReference type="EC" id="2.3.1.169" evidence="1"/>
<evidence type="ECO:0000256" key="2">
    <source>
        <dbReference type="ARBA" id="ARBA00022596"/>
    </source>
</evidence>
<dbReference type="Gene3D" id="3.40.1470.10">
    <property type="entry name" value="Bifunctional carbon monoxide dehydrogenase/acetyl-coa synthase(codh/acs), Chain M, domain 5"/>
    <property type="match status" value="1"/>
</dbReference>
<dbReference type="PANTHER" id="PTHR42281">
    <property type="match status" value="1"/>
</dbReference>
<proteinExistence type="predicted"/>
<feature type="domain" description="Carbon monoxide dehydrogenase subunit alpha ,N-terminal" evidence="7">
    <location>
        <begin position="22"/>
        <end position="110"/>
    </location>
</feature>
<dbReference type="Pfam" id="PF03598">
    <property type="entry name" value="CdhC"/>
    <property type="match status" value="1"/>
</dbReference>
<dbReference type="GO" id="GO:0043884">
    <property type="term" value="F:CO-methylating acetyl-CoA synthase activity"/>
    <property type="evidence" value="ECO:0007669"/>
    <property type="project" value="UniProtKB-EC"/>
</dbReference>
<evidence type="ECO:0000256" key="1">
    <source>
        <dbReference type="ARBA" id="ARBA00012244"/>
    </source>
</evidence>
<dbReference type="Pfam" id="PF18537">
    <property type="entry name" value="CODH_A_N"/>
    <property type="match status" value="1"/>
</dbReference>
<dbReference type="PANTHER" id="PTHR42281:SF1">
    <property type="entry name" value="ACETYL-COA DECARBONYLASE_SYNTHASE COMPLEX SUBUNIT BETA 1"/>
    <property type="match status" value="1"/>
</dbReference>
<gene>
    <name evidence="9" type="ORF">A2074_00410</name>
</gene>
<dbReference type="InterPro" id="IPR016099">
    <property type="entry name" value="Prismane-like_a/b-sand"/>
</dbReference>
<dbReference type="NCBIfam" id="NF007078">
    <property type="entry name" value="PRK09529.1"/>
    <property type="match status" value="1"/>
</dbReference>
<evidence type="ECO:0000313" key="9">
    <source>
        <dbReference type="EMBL" id="OFW33344.1"/>
    </source>
</evidence>
<keyword evidence="2" id="KW-0533">Nickel</keyword>
<keyword evidence="5" id="KW-0408">Iron</keyword>
<feature type="domain" description="CO dehydrogenase/acetyl-CoA synthase complex beta subunit C-terminal" evidence="8">
    <location>
        <begin position="484"/>
        <end position="733"/>
    </location>
</feature>
<dbReference type="InterPro" id="IPR004461">
    <property type="entry name" value="CO_DH/Ac-CoA_synth_bsu"/>
</dbReference>
<evidence type="ECO:0000256" key="3">
    <source>
        <dbReference type="ARBA" id="ARBA00022679"/>
    </source>
</evidence>
<dbReference type="Gene3D" id="3.40.50.2030">
    <property type="match status" value="1"/>
</dbReference>
<dbReference type="GO" id="GO:0043885">
    <property type="term" value="F:anaerobic carbon-monoxide dehydrogenase activity"/>
    <property type="evidence" value="ECO:0007669"/>
    <property type="project" value="InterPro"/>
</dbReference>
<dbReference type="NCBIfam" id="TIGR00316">
    <property type="entry name" value="cdhC"/>
    <property type="match status" value="1"/>
</dbReference>
<keyword evidence="3" id="KW-0808">Transferase</keyword>
<sequence length="735" mass="80097">MSKIIATSAIRGAHETVNLAEAKIKEAIDSKGANHEVAFPNTGYFLPVIYALTGEKVEKVSDMEKVLKIAKDLLPEEPSESLWLPYLGGTLDAGIATLFGAEMIMALRYIGIGDAPVTDLYVGAADDVIMRARGVEFVDGSAPGFAAIVGAAPSVEQAVAMARDLQQKNLYTFIAGSTDGVCFADQLVEGGVEIGWDTRLVPFDPHVYGHIYSIGFATRAAMAFGGVQPGDYERTLRYNKNRVFAFVVALGEVDPVKYAAAAGAINYGFPAIADTDIPEILPTGVCTYEHVVANVPFEDIIQKAIEVRGLKIKIDKVPIPVAYGAAFEGERIRKDDLYCEFGGSKSEAFELLLMKDMDEVEDNKIELVGPDLKDMEEKKAYPMAIVVDVAGRKMQKDFEPILERQIHHLINGAEGIMHVSQRDVVWVRIGKKAVEKGFGLADIGRILHTKILNEFPAIVDKVQVTIYTEAEKVHELLEVARKEYHDRDERVSGLTDENVDTFYSCTLCQSFAPTHICIITPQRLGLCGAYNWLDGKASFEINPTGPNQPVLKGTTLNEEKGEWDGINEYLSRASNGAIQRLYAYSMMENPMTSCGCFEAIIAHLPLVDEETGDVRSGFMVVNRDYAGQTPFGMTFSTMAGLVGGGLQNPGMAGVGKYFLGSPKFLSADGGFARVVWMPKELKEQLAGILEGQAERTGDPDFLSKIADETNALTMEEVGAFAKSKSHPAMTMDMLG</sequence>
<evidence type="ECO:0000313" key="10">
    <source>
        <dbReference type="Proteomes" id="UP000178086"/>
    </source>
</evidence>
<name>A0A1F2UK00_9ACTN</name>
<dbReference type="GO" id="GO:0046872">
    <property type="term" value="F:metal ion binding"/>
    <property type="evidence" value="ECO:0007669"/>
    <property type="project" value="UniProtKB-KW"/>
</dbReference>
<dbReference type="InterPro" id="IPR038571">
    <property type="entry name" value="CO_DH/Ac-CoA_synth_bsu_3_sf"/>
</dbReference>
<keyword evidence="4" id="KW-0479">Metal-binding</keyword>
<dbReference type="Gene3D" id="3.30.1650.10">
    <property type="entry name" value="Bifunctional carbon monoxide dehydrogenase/acetyl-coa synthase(codh/acs), Chain M, domain 3"/>
    <property type="match status" value="1"/>
</dbReference>
<dbReference type="Proteomes" id="UP000178086">
    <property type="component" value="Unassembled WGS sequence"/>
</dbReference>
<dbReference type="NCBIfam" id="NF003379">
    <property type="entry name" value="PRK04456.1"/>
    <property type="match status" value="1"/>
</dbReference>